<organism evidence="14 15">
    <name type="scientific">Littorina saxatilis</name>
    <dbReference type="NCBI Taxonomy" id="31220"/>
    <lineage>
        <taxon>Eukaryota</taxon>
        <taxon>Metazoa</taxon>
        <taxon>Spiralia</taxon>
        <taxon>Lophotrochozoa</taxon>
        <taxon>Mollusca</taxon>
        <taxon>Gastropoda</taxon>
        <taxon>Caenogastropoda</taxon>
        <taxon>Littorinimorpha</taxon>
        <taxon>Littorinoidea</taxon>
        <taxon>Littorinidae</taxon>
        <taxon>Littorina</taxon>
    </lineage>
</organism>
<feature type="transmembrane region" description="Helical" evidence="13">
    <location>
        <begin position="12"/>
        <end position="31"/>
    </location>
</feature>
<feature type="transmembrane region" description="Helical" evidence="13">
    <location>
        <begin position="158"/>
        <end position="176"/>
    </location>
</feature>
<evidence type="ECO:0000313" key="15">
    <source>
        <dbReference type="Proteomes" id="UP001374579"/>
    </source>
</evidence>
<dbReference type="InterPro" id="IPR001734">
    <property type="entry name" value="Na/solute_symporter"/>
</dbReference>
<feature type="transmembrane region" description="Helical" evidence="13">
    <location>
        <begin position="442"/>
        <end position="464"/>
    </location>
</feature>
<evidence type="ECO:0000256" key="1">
    <source>
        <dbReference type="ARBA" id="ARBA00004651"/>
    </source>
</evidence>
<evidence type="ECO:0000256" key="11">
    <source>
        <dbReference type="RuleBase" id="RU362091"/>
    </source>
</evidence>
<sequence length="641" mass="69384">MEEPRVLGAWDYVVFALMLGVSAAIGIFYGFRARRDKTAKEFLMANRSMSVVPVAISILLSFISAISVLGTPAEMYTRGTQYFMTTLGMMLACVLTAQLIVPLLYPLNLTSAFEYLELRFNSKWAKITGTCIMMVQQIFYMGIASFAPSTALEAVTGFPTWATIVIVGLVSTFYTALGGMKAVVWTDVFQGTIMLIGLLAIIIEGVIRVGGFDHVWEFNKRYGRIEFFEFDPDPSVRHTFWSLVVGGAVRWTSVFGVNQASVQRYCSLPSLKKAKLSVLINVIGIAVLLTLFCLTGIVIFAYYAQKQCDPLATKMISSSNQIAPFFVMEVLNFPGLPGLFIACLFSGALSSVSSCLNALAAVTWQDFLKPFLGHRLTEVQITWVTKLLVLIFGGAGIGVAFIVSGLEGTVLQASLSFNSAANGPLLGLFLLGGLFPWANGYGAVVGGILGLCLTMWISIGAYTIPRAPSGLPDINSTSCSANITSSITSMTTMAMTAMDFSSTTTVAPQELSGIQPLYTVSYLWYSSIGAATVVVVGLIVSFCTGPMSIDEVDPKYLIPLFDRLFCCLPASLRRTLRCKKEFPRPEDIKASNSTDPEPVVPTTDIQPSNQPFTAIAEKGFGNDAVGTDYTSNGTYKETTHL</sequence>
<feature type="transmembrane region" description="Helical" evidence="13">
    <location>
        <begin position="415"/>
        <end position="435"/>
    </location>
</feature>
<dbReference type="Pfam" id="PF00474">
    <property type="entry name" value="SSF"/>
    <property type="match status" value="1"/>
</dbReference>
<name>A0AAN9B284_9CAEN</name>
<keyword evidence="8" id="KW-0406">Ion transport</keyword>
<proteinExistence type="inferred from homology"/>
<feature type="transmembrane region" description="Helical" evidence="13">
    <location>
        <begin position="278"/>
        <end position="304"/>
    </location>
</feature>
<dbReference type="EMBL" id="JBAMIC010000014">
    <property type="protein sequence ID" value="KAK7096190.1"/>
    <property type="molecule type" value="Genomic_DNA"/>
</dbReference>
<feature type="transmembrane region" description="Helical" evidence="13">
    <location>
        <begin position="51"/>
        <end position="70"/>
    </location>
</feature>
<feature type="transmembrane region" description="Helical" evidence="13">
    <location>
        <begin position="522"/>
        <end position="545"/>
    </location>
</feature>
<dbReference type="AlphaFoldDB" id="A0AAN9B284"/>
<keyword evidence="3" id="KW-0813">Transport</keyword>
<dbReference type="NCBIfam" id="TIGR00813">
    <property type="entry name" value="sss"/>
    <property type="match status" value="1"/>
</dbReference>
<feature type="transmembrane region" description="Helical" evidence="13">
    <location>
        <begin position="82"/>
        <end position="107"/>
    </location>
</feature>
<evidence type="ECO:0000256" key="13">
    <source>
        <dbReference type="SAM" id="Phobius"/>
    </source>
</evidence>
<evidence type="ECO:0008006" key="16">
    <source>
        <dbReference type="Google" id="ProtNLM"/>
    </source>
</evidence>
<keyword evidence="9 13" id="KW-0472">Membrane</keyword>
<feature type="transmembrane region" description="Helical" evidence="13">
    <location>
        <begin position="338"/>
        <end position="362"/>
    </location>
</feature>
<dbReference type="InterPro" id="IPR051163">
    <property type="entry name" value="Sodium:Solute_Symporter_SSF"/>
</dbReference>
<evidence type="ECO:0000256" key="4">
    <source>
        <dbReference type="ARBA" id="ARBA00022475"/>
    </source>
</evidence>
<comment type="subcellular location">
    <subcellularLocation>
        <location evidence="1">Cell membrane</location>
        <topology evidence="1">Multi-pass membrane protein</topology>
    </subcellularLocation>
</comment>
<reference evidence="14 15" key="1">
    <citation type="submission" date="2024-02" db="EMBL/GenBank/DDBJ databases">
        <title>Chromosome-scale genome assembly of the rough periwinkle Littorina saxatilis.</title>
        <authorList>
            <person name="De Jode A."/>
            <person name="Faria R."/>
            <person name="Formenti G."/>
            <person name="Sims Y."/>
            <person name="Smith T.P."/>
            <person name="Tracey A."/>
            <person name="Wood J.M.D."/>
            <person name="Zagrodzka Z.B."/>
            <person name="Johannesson K."/>
            <person name="Butlin R.K."/>
            <person name="Leder E.H."/>
        </authorList>
    </citation>
    <scope>NUCLEOTIDE SEQUENCE [LARGE SCALE GENOMIC DNA]</scope>
    <source>
        <strain evidence="14">Snail1</strain>
        <tissue evidence="14">Muscle</tissue>
    </source>
</reference>
<dbReference type="GO" id="GO:0015293">
    <property type="term" value="F:symporter activity"/>
    <property type="evidence" value="ECO:0007669"/>
    <property type="project" value="TreeGrafter"/>
</dbReference>
<evidence type="ECO:0000256" key="7">
    <source>
        <dbReference type="ARBA" id="ARBA00023053"/>
    </source>
</evidence>
<evidence type="ECO:0000256" key="10">
    <source>
        <dbReference type="ARBA" id="ARBA00023201"/>
    </source>
</evidence>
<dbReference type="PANTHER" id="PTHR42985:SF40">
    <property type="entry name" value="LD47995P-RELATED"/>
    <property type="match status" value="1"/>
</dbReference>
<keyword evidence="5 13" id="KW-0812">Transmembrane</keyword>
<evidence type="ECO:0000256" key="3">
    <source>
        <dbReference type="ARBA" id="ARBA00022448"/>
    </source>
</evidence>
<dbReference type="GO" id="GO:0005886">
    <property type="term" value="C:plasma membrane"/>
    <property type="evidence" value="ECO:0007669"/>
    <property type="project" value="UniProtKB-SubCell"/>
</dbReference>
<evidence type="ECO:0000256" key="8">
    <source>
        <dbReference type="ARBA" id="ARBA00023065"/>
    </source>
</evidence>
<keyword evidence="7" id="KW-0915">Sodium</keyword>
<feature type="transmembrane region" description="Helical" evidence="13">
    <location>
        <begin position="127"/>
        <end position="146"/>
    </location>
</feature>
<comment type="caution">
    <text evidence="14">The sequence shown here is derived from an EMBL/GenBank/DDBJ whole genome shotgun (WGS) entry which is preliminary data.</text>
</comment>
<keyword evidence="15" id="KW-1185">Reference proteome</keyword>
<evidence type="ECO:0000256" key="2">
    <source>
        <dbReference type="ARBA" id="ARBA00006434"/>
    </source>
</evidence>
<dbReference type="CDD" id="cd11492">
    <property type="entry name" value="SLC5sbd_NIS-SMVT"/>
    <property type="match status" value="1"/>
</dbReference>
<dbReference type="PROSITE" id="PS50283">
    <property type="entry name" value="NA_SOLUT_SYMP_3"/>
    <property type="match status" value="1"/>
</dbReference>
<feature type="transmembrane region" description="Helical" evidence="13">
    <location>
        <begin position="383"/>
        <end position="403"/>
    </location>
</feature>
<dbReference type="PANTHER" id="PTHR42985">
    <property type="entry name" value="SODIUM-COUPLED MONOCARBOXYLATE TRANSPORTER"/>
    <property type="match status" value="1"/>
</dbReference>
<gene>
    <name evidence="14" type="ORF">V1264_005513</name>
</gene>
<protein>
    <recommendedName>
        <fullName evidence="16">Sodium-coupled monocarboxylate transporter 1</fullName>
    </recommendedName>
</protein>
<accession>A0AAN9B284</accession>
<feature type="region of interest" description="Disordered" evidence="12">
    <location>
        <begin position="586"/>
        <end position="607"/>
    </location>
</feature>
<evidence type="ECO:0000256" key="9">
    <source>
        <dbReference type="ARBA" id="ARBA00023136"/>
    </source>
</evidence>
<dbReference type="Gene3D" id="1.20.1730.10">
    <property type="entry name" value="Sodium/glucose cotransporter"/>
    <property type="match status" value="1"/>
</dbReference>
<comment type="similarity">
    <text evidence="2 11">Belongs to the sodium:solute symporter (SSF) (TC 2.A.21) family.</text>
</comment>
<keyword evidence="10" id="KW-0739">Sodium transport</keyword>
<evidence type="ECO:0000313" key="14">
    <source>
        <dbReference type="EMBL" id="KAK7096190.1"/>
    </source>
</evidence>
<feature type="transmembrane region" description="Helical" evidence="13">
    <location>
        <begin position="188"/>
        <end position="207"/>
    </location>
</feature>
<keyword evidence="4" id="KW-1003">Cell membrane</keyword>
<evidence type="ECO:0000256" key="6">
    <source>
        <dbReference type="ARBA" id="ARBA00022989"/>
    </source>
</evidence>
<dbReference type="InterPro" id="IPR038377">
    <property type="entry name" value="Na/Glc_symporter_sf"/>
</dbReference>
<dbReference type="GO" id="GO:0006814">
    <property type="term" value="P:sodium ion transport"/>
    <property type="evidence" value="ECO:0007669"/>
    <property type="project" value="UniProtKB-KW"/>
</dbReference>
<evidence type="ECO:0000256" key="5">
    <source>
        <dbReference type="ARBA" id="ARBA00022692"/>
    </source>
</evidence>
<evidence type="ECO:0000256" key="12">
    <source>
        <dbReference type="SAM" id="MobiDB-lite"/>
    </source>
</evidence>
<keyword evidence="6 13" id="KW-1133">Transmembrane helix</keyword>
<dbReference type="Proteomes" id="UP001374579">
    <property type="component" value="Unassembled WGS sequence"/>
</dbReference>